<dbReference type="eggNOG" id="COG0237">
    <property type="taxonomic scope" value="Bacteria"/>
</dbReference>
<dbReference type="STRING" id="608538.HTH_1178"/>
<accession>D3DII0</accession>
<dbReference type="KEGG" id="hth:HTH_1178"/>
<evidence type="ECO:0000313" key="1">
    <source>
        <dbReference type="EMBL" id="BAI69632.1"/>
    </source>
</evidence>
<sequence>MKDWKIYEKKLGELKDYLEKNYATNPDVEVRLLLPYEEGFYHDREVPYILVKYYIDEERFHERKIELFDYYLDKDTKEIINMLTAMIEEFIMEIEQSEYGGG</sequence>
<name>D3DII0_HYDTT</name>
<dbReference type="PATRIC" id="fig|608538.5.peg.1195"/>
<dbReference type="AlphaFoldDB" id="D3DII0"/>
<keyword evidence="2" id="KW-1185">Reference proteome</keyword>
<organism evidence="1 2">
    <name type="scientific">Hydrogenobacter thermophilus (strain DSM 6534 / IAM 12695 / TK-6)</name>
    <dbReference type="NCBI Taxonomy" id="608538"/>
    <lineage>
        <taxon>Bacteria</taxon>
        <taxon>Pseudomonadati</taxon>
        <taxon>Aquificota</taxon>
        <taxon>Aquificia</taxon>
        <taxon>Aquificales</taxon>
        <taxon>Aquificaceae</taxon>
        <taxon>Hydrogenobacter</taxon>
    </lineage>
</organism>
<gene>
    <name evidence="1" type="ordered locus">HTH_1178</name>
</gene>
<protein>
    <recommendedName>
        <fullName evidence="3">Dephospho-CoA kinase</fullName>
    </recommendedName>
</protein>
<dbReference type="OrthoDB" id="15411at2"/>
<dbReference type="EMBL" id="AP011112">
    <property type="protein sequence ID" value="BAI69632.1"/>
    <property type="molecule type" value="Genomic_DNA"/>
</dbReference>
<dbReference type="RefSeq" id="WP_012963812.1">
    <property type="nucleotide sequence ID" value="NC_013799.1"/>
</dbReference>
<dbReference type="Proteomes" id="UP000002574">
    <property type="component" value="Chromosome"/>
</dbReference>
<dbReference type="KEGG" id="hte:Hydth_1170"/>
<evidence type="ECO:0000313" key="2">
    <source>
        <dbReference type="Proteomes" id="UP000002574"/>
    </source>
</evidence>
<evidence type="ECO:0008006" key="3">
    <source>
        <dbReference type="Google" id="ProtNLM"/>
    </source>
</evidence>
<proteinExistence type="predicted"/>
<reference evidence="1 2" key="1">
    <citation type="journal article" date="2010" name="J. Bacteriol.">
        <title>Complete genome sequence of the thermophilic, obligately chemolithoautotrophic hydrogen-oxidizing bacterium Hydrogenobacter thermophilus TK-6.</title>
        <authorList>
            <person name="Arai H."/>
            <person name="Kanbe H."/>
            <person name="Ishii M."/>
            <person name="Igarashi Y."/>
        </authorList>
    </citation>
    <scope>NUCLEOTIDE SEQUENCE [LARGE SCALE GENOMIC DNA]</scope>
    <source>
        <strain evidence="2">DSM 6534 / IAM 12695 / TK-6 [Tokyo]</strain>
    </source>
</reference>